<sequence length="290" mass="31362">MVRWVERDVAVAGSTMRCLDGGAGRPVVFLHGNPTSSYLWRGVLPHVAAGGRRCVAVDLIGMGGSGKPDIAYTLGEHIDHVEALLDALDLDDPVLVGHDWGVAIGLDLLRRHPDRVAGAAFMEGHLRPLDGWDDFDPGGRELFQRLRTPGVGERMVLEENFLLDALLPAAMLRTPAPADLAVYRRPYPDAASRRPLLRWTREIPVAGVPAGSASILAAGWENLSVSPVPKLLVHGEPGAVVTRDVVRRCRDALPHLTVQDVGTGLHFLPEDRPAEVGAAVSTWLRSRLGR</sequence>
<dbReference type="InterPro" id="IPR050266">
    <property type="entry name" value="AB_hydrolase_sf"/>
</dbReference>
<dbReference type="Proteomes" id="UP000635606">
    <property type="component" value="Unassembled WGS sequence"/>
</dbReference>
<dbReference type="PRINTS" id="PR00412">
    <property type="entry name" value="EPOXHYDRLASE"/>
</dbReference>
<protein>
    <submittedName>
        <fullName evidence="2">Haloalkane dehalogenase</fullName>
    </submittedName>
</protein>
<dbReference type="InterPro" id="IPR029058">
    <property type="entry name" value="AB_hydrolase_fold"/>
</dbReference>
<accession>A0A8J4EEY8</accession>
<proteinExistence type="predicted"/>
<name>A0A8J4EEY8_9ACTN</name>
<dbReference type="GO" id="GO:0003824">
    <property type="term" value="F:catalytic activity"/>
    <property type="evidence" value="ECO:0007669"/>
    <property type="project" value="InterPro"/>
</dbReference>
<dbReference type="Pfam" id="PF00561">
    <property type="entry name" value="Abhydrolase_1"/>
    <property type="match status" value="1"/>
</dbReference>
<evidence type="ECO:0000313" key="3">
    <source>
        <dbReference type="Proteomes" id="UP000635606"/>
    </source>
</evidence>
<reference evidence="2" key="1">
    <citation type="submission" date="2021-01" db="EMBL/GenBank/DDBJ databases">
        <title>Whole genome shotgun sequence of Virgisporangium ochraceum NBRC 16418.</title>
        <authorList>
            <person name="Komaki H."/>
            <person name="Tamura T."/>
        </authorList>
    </citation>
    <scope>NUCLEOTIDE SEQUENCE</scope>
    <source>
        <strain evidence="2">NBRC 16418</strain>
    </source>
</reference>
<dbReference type="InterPro" id="IPR000639">
    <property type="entry name" value="Epox_hydrolase-like"/>
</dbReference>
<gene>
    <name evidence="2" type="primary">dhaA_2</name>
    <name evidence="2" type="ORF">Voc01_071810</name>
</gene>
<evidence type="ECO:0000313" key="2">
    <source>
        <dbReference type="EMBL" id="GIJ72264.1"/>
    </source>
</evidence>
<dbReference type="GO" id="GO:0016020">
    <property type="term" value="C:membrane"/>
    <property type="evidence" value="ECO:0007669"/>
    <property type="project" value="TreeGrafter"/>
</dbReference>
<keyword evidence="3" id="KW-1185">Reference proteome</keyword>
<dbReference type="NCBIfam" id="NF002938">
    <property type="entry name" value="PRK03592.1"/>
    <property type="match status" value="1"/>
</dbReference>
<feature type="domain" description="AB hydrolase-1" evidence="1">
    <location>
        <begin position="26"/>
        <end position="273"/>
    </location>
</feature>
<evidence type="ECO:0000259" key="1">
    <source>
        <dbReference type="Pfam" id="PF00561"/>
    </source>
</evidence>
<dbReference type="PANTHER" id="PTHR43798">
    <property type="entry name" value="MONOACYLGLYCEROL LIPASE"/>
    <property type="match status" value="1"/>
</dbReference>
<dbReference type="InterPro" id="IPR000073">
    <property type="entry name" value="AB_hydrolase_1"/>
</dbReference>
<dbReference type="AlphaFoldDB" id="A0A8J4EEY8"/>
<dbReference type="RefSeq" id="WP_203932115.1">
    <property type="nucleotide sequence ID" value="NZ_BOPH01000098.1"/>
</dbReference>
<dbReference type="EMBL" id="BOPH01000098">
    <property type="protein sequence ID" value="GIJ72264.1"/>
    <property type="molecule type" value="Genomic_DNA"/>
</dbReference>
<organism evidence="2 3">
    <name type="scientific">Virgisporangium ochraceum</name>
    <dbReference type="NCBI Taxonomy" id="65505"/>
    <lineage>
        <taxon>Bacteria</taxon>
        <taxon>Bacillati</taxon>
        <taxon>Actinomycetota</taxon>
        <taxon>Actinomycetes</taxon>
        <taxon>Micromonosporales</taxon>
        <taxon>Micromonosporaceae</taxon>
        <taxon>Virgisporangium</taxon>
    </lineage>
</organism>
<comment type="caution">
    <text evidence="2">The sequence shown here is derived from an EMBL/GenBank/DDBJ whole genome shotgun (WGS) entry which is preliminary data.</text>
</comment>
<dbReference type="PANTHER" id="PTHR43798:SF33">
    <property type="entry name" value="HYDROLASE, PUTATIVE (AFU_ORTHOLOGUE AFUA_2G14860)-RELATED"/>
    <property type="match status" value="1"/>
</dbReference>
<dbReference type="SUPFAM" id="SSF53474">
    <property type="entry name" value="alpha/beta-Hydrolases"/>
    <property type="match status" value="1"/>
</dbReference>
<dbReference type="Gene3D" id="3.40.50.1820">
    <property type="entry name" value="alpha/beta hydrolase"/>
    <property type="match status" value="1"/>
</dbReference>